<feature type="transmembrane region" description="Helical" evidence="7">
    <location>
        <begin position="7"/>
        <end position="31"/>
    </location>
</feature>
<evidence type="ECO:0000313" key="9">
    <source>
        <dbReference type="Proteomes" id="UP000287547"/>
    </source>
</evidence>
<feature type="transmembrane region" description="Helical" evidence="7">
    <location>
        <begin position="297"/>
        <end position="314"/>
    </location>
</feature>
<dbReference type="GO" id="GO:0005886">
    <property type="term" value="C:plasma membrane"/>
    <property type="evidence" value="ECO:0007669"/>
    <property type="project" value="UniProtKB-SubCell"/>
</dbReference>
<dbReference type="GO" id="GO:0022857">
    <property type="term" value="F:transmembrane transporter activity"/>
    <property type="evidence" value="ECO:0007669"/>
    <property type="project" value="InterPro"/>
</dbReference>
<dbReference type="Pfam" id="PF07690">
    <property type="entry name" value="MFS_1"/>
    <property type="match status" value="1"/>
</dbReference>
<dbReference type="Proteomes" id="UP000287547">
    <property type="component" value="Unassembled WGS sequence"/>
</dbReference>
<keyword evidence="2" id="KW-0813">Transport</keyword>
<evidence type="ECO:0000256" key="7">
    <source>
        <dbReference type="SAM" id="Phobius"/>
    </source>
</evidence>
<feature type="transmembrane region" description="Helical" evidence="7">
    <location>
        <begin position="158"/>
        <end position="182"/>
    </location>
</feature>
<evidence type="ECO:0000256" key="2">
    <source>
        <dbReference type="ARBA" id="ARBA00022448"/>
    </source>
</evidence>
<dbReference type="OrthoDB" id="4109786at2"/>
<evidence type="ECO:0000256" key="6">
    <source>
        <dbReference type="ARBA" id="ARBA00023136"/>
    </source>
</evidence>
<organism evidence="8 9">
    <name type="scientific">Kibdelosporangium aridum</name>
    <dbReference type="NCBI Taxonomy" id="2030"/>
    <lineage>
        <taxon>Bacteria</taxon>
        <taxon>Bacillati</taxon>
        <taxon>Actinomycetota</taxon>
        <taxon>Actinomycetes</taxon>
        <taxon>Pseudonocardiales</taxon>
        <taxon>Pseudonocardiaceae</taxon>
        <taxon>Kibdelosporangium</taxon>
    </lineage>
</organism>
<evidence type="ECO:0000256" key="4">
    <source>
        <dbReference type="ARBA" id="ARBA00022692"/>
    </source>
</evidence>
<dbReference type="InterPro" id="IPR011701">
    <property type="entry name" value="MFS"/>
</dbReference>
<evidence type="ECO:0000256" key="3">
    <source>
        <dbReference type="ARBA" id="ARBA00022475"/>
    </source>
</evidence>
<reference evidence="8 9" key="1">
    <citation type="submission" date="2018-05" db="EMBL/GenBank/DDBJ databases">
        <title>Evolution of GPA BGCs.</title>
        <authorList>
            <person name="Waglechner N."/>
            <person name="Wright G.D."/>
        </authorList>
    </citation>
    <scope>NUCLEOTIDE SEQUENCE [LARGE SCALE GENOMIC DNA]</scope>
    <source>
        <strain evidence="8 9">A82846</strain>
    </source>
</reference>
<dbReference type="PANTHER" id="PTHR23517:SF2">
    <property type="entry name" value="MULTIDRUG RESISTANCE PROTEIN MDTH"/>
    <property type="match status" value="1"/>
</dbReference>
<feature type="transmembrane region" description="Helical" evidence="7">
    <location>
        <begin position="237"/>
        <end position="259"/>
    </location>
</feature>
<dbReference type="EMBL" id="QHKI01000050">
    <property type="protein sequence ID" value="RSM74760.1"/>
    <property type="molecule type" value="Genomic_DNA"/>
</dbReference>
<protein>
    <submittedName>
        <fullName evidence="8">MFS transporter</fullName>
    </submittedName>
</protein>
<accession>A0A428YX00</accession>
<keyword evidence="6 7" id="KW-0472">Membrane</keyword>
<sequence length="394" mass="40801">MGNSRIALLIALAVDNFGSGLFLPLALVYVVEVVGLPLGQAGTAVMIGTLVGLAVLPVTGRLVDRAGPRNVVVLAQVVQAAGAFTYLLADGFVLTVLAAVLLAAGQQMFYGSLFALIADVAGSGPKDKAFAVAGMVRNASFGAGSLAAGLLLTTTGPTGYTIAIAVDGVSFLLCALLLWLRVHPEAHVVTEKVKTHGPLRDRPYLALIGLTFLVGLATDFFLIGVPVFAIDQLHMPAWVPGVILALFTAINATCGTLAVHATRAYKRTTAIALSAGLFAVWCLVSVAAVALPADWRIPYLLATTLVVAAAGLVFHSRVNALAEAAAPPAVRGRYLAAFQYSFAIAGVAAPGVVALFEVAIWLPWVAVFACTCLAAWGMRVIDVRLPQHAVVADV</sequence>
<dbReference type="Gene3D" id="1.20.1250.20">
    <property type="entry name" value="MFS general substrate transporter like domains"/>
    <property type="match status" value="1"/>
</dbReference>
<comment type="caution">
    <text evidence="8">The sequence shown here is derived from an EMBL/GenBank/DDBJ whole genome shotgun (WGS) entry which is preliminary data.</text>
</comment>
<comment type="subcellular location">
    <subcellularLocation>
        <location evidence="1">Cell membrane</location>
        <topology evidence="1">Multi-pass membrane protein</topology>
    </subcellularLocation>
</comment>
<keyword evidence="4 7" id="KW-0812">Transmembrane</keyword>
<feature type="transmembrane region" description="Helical" evidence="7">
    <location>
        <begin position="361"/>
        <end position="378"/>
    </location>
</feature>
<feature type="transmembrane region" description="Helical" evidence="7">
    <location>
        <begin position="271"/>
        <end position="291"/>
    </location>
</feature>
<dbReference type="SUPFAM" id="SSF103473">
    <property type="entry name" value="MFS general substrate transporter"/>
    <property type="match status" value="1"/>
</dbReference>
<feature type="transmembrane region" description="Helical" evidence="7">
    <location>
        <begin position="203"/>
        <end position="225"/>
    </location>
</feature>
<gene>
    <name evidence="8" type="ORF">DMH04_39210</name>
</gene>
<feature type="transmembrane region" description="Helical" evidence="7">
    <location>
        <begin position="334"/>
        <end position="355"/>
    </location>
</feature>
<dbReference type="RefSeq" id="WP_037272276.1">
    <property type="nucleotide sequence ID" value="NZ_QHKI01000050.1"/>
</dbReference>
<evidence type="ECO:0000256" key="5">
    <source>
        <dbReference type="ARBA" id="ARBA00022989"/>
    </source>
</evidence>
<evidence type="ECO:0000313" key="8">
    <source>
        <dbReference type="EMBL" id="RSM74760.1"/>
    </source>
</evidence>
<dbReference type="PANTHER" id="PTHR23517">
    <property type="entry name" value="RESISTANCE PROTEIN MDTM, PUTATIVE-RELATED-RELATED"/>
    <property type="match status" value="1"/>
</dbReference>
<dbReference type="InterPro" id="IPR050171">
    <property type="entry name" value="MFS_Transporters"/>
</dbReference>
<dbReference type="AlphaFoldDB" id="A0A428YX00"/>
<proteinExistence type="predicted"/>
<feature type="transmembrane region" description="Helical" evidence="7">
    <location>
        <begin position="37"/>
        <end position="59"/>
    </location>
</feature>
<keyword evidence="5 7" id="KW-1133">Transmembrane helix</keyword>
<dbReference type="InterPro" id="IPR036259">
    <property type="entry name" value="MFS_trans_sf"/>
</dbReference>
<name>A0A428YX00_KIBAR</name>
<keyword evidence="3" id="KW-1003">Cell membrane</keyword>
<evidence type="ECO:0000256" key="1">
    <source>
        <dbReference type="ARBA" id="ARBA00004651"/>
    </source>
</evidence>